<evidence type="ECO:0000313" key="2">
    <source>
        <dbReference type="Proteomes" id="UP000516349"/>
    </source>
</evidence>
<dbReference type="EMBL" id="CP060244">
    <property type="protein sequence ID" value="QNT78137.1"/>
    <property type="molecule type" value="Genomic_DNA"/>
</dbReference>
<dbReference type="CDD" id="cd03801">
    <property type="entry name" value="GT4_PimA-like"/>
    <property type="match status" value="1"/>
</dbReference>
<gene>
    <name evidence="1" type="primary">mshA_3</name>
    <name evidence="1" type="ORF">JGUZn3_09050</name>
</gene>
<dbReference type="GO" id="GO:0102710">
    <property type="term" value="F:D-inositol-3-phosphate glycosyltransferase activity"/>
    <property type="evidence" value="ECO:0007669"/>
    <property type="project" value="UniProtKB-EC"/>
</dbReference>
<organism evidence="1 2">
    <name type="scientific">Entomobacter blattae</name>
    <dbReference type="NCBI Taxonomy" id="2762277"/>
    <lineage>
        <taxon>Bacteria</taxon>
        <taxon>Pseudomonadati</taxon>
        <taxon>Pseudomonadota</taxon>
        <taxon>Alphaproteobacteria</taxon>
        <taxon>Acetobacterales</taxon>
        <taxon>Acetobacteraceae</taxon>
        <taxon>Entomobacter</taxon>
    </lineage>
</organism>
<sequence length="374" mass="41363">MRVLSVLPPREGFSDHNIGAIGLLVAHQAVPGDRIVGRSLPPGVKPYRQKVFLPVPSPPCWLSPFPLKAAARYAAGVSKLINRVKPELVEVHNRPEIMLRLIRRFPTLPFILYIHNDPQGMRGAKTVRQRSLLLRKSQVMCVSHWLRARLIEDVPEKLANQCGVLPNSIAVPPIEDVLPLKQRQKTLLFAGRLVADKGVDLLLKAWEGVKPHRPGWQLRLIGADRFSPNSPTTPFLKEFLPMAHKAGVRVDGYRPHQDVLQAMAESAVVVVPSRWEEPFGMTALEAMAAGTPVIAANRGGLPEVVGQGGLVLNPEDTQGLIQALLSVTGDQALWGALSAKGYQQACQFAREDIVRHRQSLRRAVLRKYPFGPLR</sequence>
<dbReference type="SUPFAM" id="SSF53756">
    <property type="entry name" value="UDP-Glycosyltransferase/glycogen phosphorylase"/>
    <property type="match status" value="1"/>
</dbReference>
<accession>A0A7H1NQS7</accession>
<keyword evidence="1" id="KW-0808">Transferase</keyword>
<dbReference type="PANTHER" id="PTHR12526:SF630">
    <property type="entry name" value="GLYCOSYLTRANSFERASE"/>
    <property type="match status" value="1"/>
</dbReference>
<dbReference type="Proteomes" id="UP000516349">
    <property type="component" value="Chromosome"/>
</dbReference>
<dbReference type="KEGG" id="ebla:JGUZn3_09050"/>
<evidence type="ECO:0000313" key="1">
    <source>
        <dbReference type="EMBL" id="QNT78137.1"/>
    </source>
</evidence>
<keyword evidence="2" id="KW-1185">Reference proteome</keyword>
<protein>
    <submittedName>
        <fullName evidence="1">D-inositol-3-phosphate glycosyltransferase</fullName>
        <ecNumber evidence="1">2.4.1.250</ecNumber>
    </submittedName>
</protein>
<dbReference type="Pfam" id="PF13692">
    <property type="entry name" value="Glyco_trans_1_4"/>
    <property type="match status" value="1"/>
</dbReference>
<dbReference type="AlphaFoldDB" id="A0A7H1NQS7"/>
<dbReference type="PANTHER" id="PTHR12526">
    <property type="entry name" value="GLYCOSYLTRANSFERASE"/>
    <property type="match status" value="1"/>
</dbReference>
<reference evidence="1 2" key="1">
    <citation type="submission" date="2020-08" db="EMBL/GenBank/DDBJ databases">
        <title>Complete genome sequence of Entomobacter blattae G55GP.</title>
        <authorList>
            <person name="Poehlein A."/>
            <person name="Guzman J."/>
            <person name="Daniel R."/>
            <person name="Vilcinskas A."/>
        </authorList>
    </citation>
    <scope>NUCLEOTIDE SEQUENCE [LARGE SCALE GENOMIC DNA]</scope>
    <source>
        <strain evidence="1 2">G55GP</strain>
    </source>
</reference>
<dbReference type="EC" id="2.4.1.250" evidence="1"/>
<proteinExistence type="predicted"/>
<keyword evidence="1" id="KW-0328">Glycosyltransferase</keyword>
<name>A0A7H1NQS7_9PROT</name>
<dbReference type="Gene3D" id="3.40.50.2000">
    <property type="entry name" value="Glycogen Phosphorylase B"/>
    <property type="match status" value="2"/>
</dbReference>
<dbReference type="RefSeq" id="WP_203414493.1">
    <property type="nucleotide sequence ID" value="NZ_CP060244.1"/>
</dbReference>